<keyword evidence="4" id="KW-1185">Reference proteome</keyword>
<dbReference type="InterPro" id="IPR059123">
    <property type="entry name" value="StrF_dom"/>
</dbReference>
<reference evidence="2 4" key="1">
    <citation type="submission" date="2013-04" db="EMBL/GenBank/DDBJ databases">
        <title>The Genome Sequence of Bacteroides massiliensis dnLKV3.</title>
        <authorList>
            <consortium name="The Broad Institute Genomics Platform"/>
            <consortium name="The Broad Institute Genome Sequencing Center for Infectious Disease"/>
            <person name="Earl A."/>
            <person name="Xavier R."/>
            <person name="Kuhn K."/>
            <person name="Stappenbeck T."/>
            <person name="Walker B."/>
            <person name="Young S."/>
            <person name="Zeng Q."/>
            <person name="Gargeya S."/>
            <person name="Fitzgerald M."/>
            <person name="Haas B."/>
            <person name="Abouelleil A."/>
            <person name="Allen A.W."/>
            <person name="Alvarado L."/>
            <person name="Arachchi H.M."/>
            <person name="Berlin A.M."/>
            <person name="Chapman S.B."/>
            <person name="Gainer-Dewar J."/>
            <person name="Goldberg J."/>
            <person name="Griggs A."/>
            <person name="Gujja S."/>
            <person name="Hansen M."/>
            <person name="Howarth C."/>
            <person name="Imamovic A."/>
            <person name="Ireland A."/>
            <person name="Larimer J."/>
            <person name="McCowan C."/>
            <person name="Murphy C."/>
            <person name="Pearson M."/>
            <person name="Poon T.W."/>
            <person name="Priest M."/>
            <person name="Roberts A."/>
            <person name="Saif S."/>
            <person name="Shea T."/>
            <person name="Sisk P."/>
            <person name="Sykes S."/>
            <person name="Wortman J."/>
            <person name="Nusbaum C."/>
            <person name="Birren B."/>
        </authorList>
    </citation>
    <scope>NUCLEOTIDE SEQUENCE [LARGE SCALE GENOMIC DNA]</scope>
    <source>
        <strain evidence="4">dnLKV3</strain>
        <strain evidence="2">DnLKV3</strain>
    </source>
</reference>
<dbReference type="SUPFAM" id="SSF53448">
    <property type="entry name" value="Nucleotide-diphospho-sugar transferases"/>
    <property type="match status" value="1"/>
</dbReference>
<accession>R9ID64</accession>
<dbReference type="STRING" id="1235788.C802_00196"/>
<dbReference type="Proteomes" id="UP000310760">
    <property type="component" value="Unassembled WGS sequence"/>
</dbReference>
<dbReference type="InterPro" id="IPR029044">
    <property type="entry name" value="Nucleotide-diphossugar_trans"/>
</dbReference>
<evidence type="ECO:0000313" key="3">
    <source>
        <dbReference type="EMBL" id="TGY71557.1"/>
    </source>
</evidence>
<dbReference type="EMBL" id="SRYJ01000011">
    <property type="protein sequence ID" value="TGY71557.1"/>
    <property type="molecule type" value="Genomic_DNA"/>
</dbReference>
<feature type="domain" description="Streptomycin biosynthesis protein StrF" evidence="1">
    <location>
        <begin position="4"/>
        <end position="208"/>
    </location>
</feature>
<dbReference type="AlphaFoldDB" id="R9ID64"/>
<evidence type="ECO:0000313" key="2">
    <source>
        <dbReference type="EMBL" id="EOS16517.1"/>
    </source>
</evidence>
<comment type="caution">
    <text evidence="2">The sequence shown here is derived from an EMBL/GenBank/DDBJ whole genome shotgun (WGS) entry which is preliminary data.</text>
</comment>
<dbReference type="Gene3D" id="3.90.550.10">
    <property type="entry name" value="Spore Coat Polysaccharide Biosynthesis Protein SpsA, Chain A"/>
    <property type="match status" value="1"/>
</dbReference>
<protein>
    <recommendedName>
        <fullName evidence="1">Streptomycin biosynthesis protein StrF domain-containing protein</fullName>
    </recommendedName>
</protein>
<dbReference type="Proteomes" id="UP000014200">
    <property type="component" value="Unassembled WGS sequence"/>
</dbReference>
<dbReference type="GeneID" id="82151935"/>
<dbReference type="OrthoDB" id="7851643at2"/>
<evidence type="ECO:0000313" key="4">
    <source>
        <dbReference type="Proteomes" id="UP000014200"/>
    </source>
</evidence>
<dbReference type="RefSeq" id="WP_016274684.1">
    <property type="nucleotide sequence ID" value="NZ_CAKOCL010000010.1"/>
</dbReference>
<reference evidence="3 5" key="2">
    <citation type="submission" date="2019-04" db="EMBL/GenBank/DDBJ databases">
        <title>Microbes associate with the intestines of laboratory mice.</title>
        <authorList>
            <person name="Navarre W."/>
            <person name="Wong E."/>
            <person name="Huang K."/>
            <person name="Tropini C."/>
            <person name="Ng K."/>
            <person name="Yu B."/>
        </authorList>
    </citation>
    <scope>NUCLEOTIDE SEQUENCE [LARGE SCALE GENOMIC DNA]</scope>
    <source>
        <strain evidence="3 5">NM22_B1</strain>
    </source>
</reference>
<evidence type="ECO:0000259" key="1">
    <source>
        <dbReference type="Pfam" id="PF13712"/>
    </source>
</evidence>
<dbReference type="PATRIC" id="fig|1235788.3.peg.189"/>
<evidence type="ECO:0000313" key="5">
    <source>
        <dbReference type="Proteomes" id="UP000310760"/>
    </source>
</evidence>
<dbReference type="HOGENOM" id="CLU_071255_0_0_10"/>
<organism evidence="2 4">
    <name type="scientific">Phocaeicola sartorii</name>
    <dbReference type="NCBI Taxonomy" id="671267"/>
    <lineage>
        <taxon>Bacteria</taxon>
        <taxon>Pseudomonadati</taxon>
        <taxon>Bacteroidota</taxon>
        <taxon>Bacteroidia</taxon>
        <taxon>Bacteroidales</taxon>
        <taxon>Bacteroidaceae</taxon>
        <taxon>Phocaeicola</taxon>
    </lineage>
</organism>
<sequence length="292" mass="34599">MISFIICSISPERAACLEENIKCTIGDVEYEMIAFDNRQTKYGITKVYNLCAEKARYDNLCFIHEDIAFYSLNWGETIINQLKKPDCGVIGFSGSRMKSKAFSSVHSIPDLCVNNFVQRINPYRKWFVNNLDIHVDYAPCVTLDGLCLFVRKQVWEEHKFDEVLLTGFHGYDLDFSLQVAEHYQNYVCNRVLLEHFSQGTFKNDWVCTMIRLHQEKWKSRLPLSAVQLSEEEKEGYEHEALYRFIRLLYETDYPFWKVYRCILEYGEMTHYKEHFFTLLLKLVGTRIFHVDF</sequence>
<name>R9ID64_9BACT</name>
<proteinExistence type="predicted"/>
<dbReference type="EMBL" id="ASSP01000003">
    <property type="protein sequence ID" value="EOS16517.1"/>
    <property type="molecule type" value="Genomic_DNA"/>
</dbReference>
<gene>
    <name evidence="2" type="ORF">C802_00196</name>
    <name evidence="3" type="ORF">E5339_06445</name>
</gene>
<dbReference type="Pfam" id="PF13712">
    <property type="entry name" value="Glyco_tranf_2_5"/>
    <property type="match status" value="1"/>
</dbReference>